<dbReference type="SUPFAM" id="SSF55190">
    <property type="entry name" value="Arginyl-tRNA synthetase (ArgRS), N-terminal 'additional' domain"/>
    <property type="match status" value="1"/>
</dbReference>
<keyword evidence="14" id="KW-1185">Reference proteome</keyword>
<dbReference type="InterPro" id="IPR001278">
    <property type="entry name" value="Arg-tRNA-ligase"/>
</dbReference>
<dbReference type="InterPro" id="IPR001412">
    <property type="entry name" value="aa-tRNA-synth_I_CS"/>
</dbReference>
<comment type="subunit">
    <text evidence="9">Monomer.</text>
</comment>
<dbReference type="Proteomes" id="UP000263486">
    <property type="component" value="Unassembled WGS sequence"/>
</dbReference>
<evidence type="ECO:0000256" key="7">
    <source>
        <dbReference type="ARBA" id="ARBA00023146"/>
    </source>
</evidence>
<evidence type="ECO:0000256" key="6">
    <source>
        <dbReference type="ARBA" id="ARBA00022917"/>
    </source>
</evidence>
<dbReference type="Gene3D" id="1.10.730.10">
    <property type="entry name" value="Isoleucyl-tRNA Synthetase, Domain 1"/>
    <property type="match status" value="1"/>
</dbReference>
<dbReference type="SUPFAM" id="SSF52374">
    <property type="entry name" value="Nucleotidylyl transferase"/>
    <property type="match status" value="1"/>
</dbReference>
<organism evidence="13 14">
    <name type="scientific">Psychrilyobacter piezotolerans</name>
    <dbReference type="NCBI Taxonomy" id="2293438"/>
    <lineage>
        <taxon>Bacteria</taxon>
        <taxon>Fusobacteriati</taxon>
        <taxon>Fusobacteriota</taxon>
        <taxon>Fusobacteriia</taxon>
        <taxon>Fusobacteriales</taxon>
        <taxon>Fusobacteriaceae</taxon>
        <taxon>Psychrilyobacter</taxon>
    </lineage>
</organism>
<evidence type="ECO:0000256" key="10">
    <source>
        <dbReference type="RuleBase" id="RU363038"/>
    </source>
</evidence>
<evidence type="ECO:0000313" key="14">
    <source>
        <dbReference type="Proteomes" id="UP000263486"/>
    </source>
</evidence>
<dbReference type="PROSITE" id="PS00178">
    <property type="entry name" value="AA_TRNA_LIGASE_I"/>
    <property type="match status" value="1"/>
</dbReference>
<proteinExistence type="inferred from homology"/>
<dbReference type="InterPro" id="IPR035684">
    <property type="entry name" value="ArgRS_core"/>
</dbReference>
<dbReference type="PANTHER" id="PTHR11956">
    <property type="entry name" value="ARGINYL-TRNA SYNTHETASE"/>
    <property type="match status" value="1"/>
</dbReference>
<dbReference type="EC" id="6.1.1.19" evidence="9"/>
<dbReference type="PRINTS" id="PR01038">
    <property type="entry name" value="TRNASYNTHARG"/>
</dbReference>
<dbReference type="InterPro" id="IPR008909">
    <property type="entry name" value="DALR_anticod-bd"/>
</dbReference>
<dbReference type="HAMAP" id="MF_00123">
    <property type="entry name" value="Arg_tRNA_synth"/>
    <property type="match status" value="1"/>
</dbReference>
<evidence type="ECO:0000256" key="1">
    <source>
        <dbReference type="ARBA" id="ARBA00005594"/>
    </source>
</evidence>
<dbReference type="Pfam" id="PF03485">
    <property type="entry name" value="Arg_tRNA_synt_N"/>
    <property type="match status" value="1"/>
</dbReference>
<dbReference type="InterPro" id="IPR014729">
    <property type="entry name" value="Rossmann-like_a/b/a_fold"/>
</dbReference>
<dbReference type="PANTHER" id="PTHR11956:SF5">
    <property type="entry name" value="ARGININE--TRNA LIGASE, CYTOPLASMIC"/>
    <property type="match status" value="1"/>
</dbReference>
<dbReference type="EMBL" id="QUAJ01000001">
    <property type="protein sequence ID" value="REI43192.1"/>
    <property type="molecule type" value="Genomic_DNA"/>
</dbReference>
<dbReference type="Pfam" id="PF00750">
    <property type="entry name" value="tRNA-synt_1d"/>
    <property type="match status" value="1"/>
</dbReference>
<dbReference type="Pfam" id="PF05746">
    <property type="entry name" value="DALR_1"/>
    <property type="match status" value="1"/>
</dbReference>
<dbReference type="InterPro" id="IPR009080">
    <property type="entry name" value="tRNAsynth_Ia_anticodon-bd"/>
</dbReference>
<dbReference type="InterPro" id="IPR036695">
    <property type="entry name" value="Arg-tRNA-synth_N_sf"/>
</dbReference>
<dbReference type="SUPFAM" id="SSF47323">
    <property type="entry name" value="Anticodon-binding domain of a subclass of class I aminoacyl-tRNA synthetases"/>
    <property type="match status" value="1"/>
</dbReference>
<evidence type="ECO:0000256" key="2">
    <source>
        <dbReference type="ARBA" id="ARBA00022490"/>
    </source>
</evidence>
<feature type="domain" description="DALR anticodon binding" evidence="11">
    <location>
        <begin position="454"/>
        <end position="571"/>
    </location>
</feature>
<feature type="short sequence motif" description="'HIGH' region" evidence="9">
    <location>
        <begin position="125"/>
        <end position="135"/>
    </location>
</feature>
<evidence type="ECO:0000256" key="8">
    <source>
        <dbReference type="ARBA" id="ARBA00049339"/>
    </source>
</evidence>
<keyword evidence="5 9" id="KW-0067">ATP-binding</keyword>
<keyword evidence="7 9" id="KW-0030">Aminoacyl-tRNA synthetase</keyword>
<comment type="similarity">
    <text evidence="1 9 10">Belongs to the class-I aminoacyl-tRNA synthetase family.</text>
</comment>
<keyword evidence="3 9" id="KW-0436">Ligase</keyword>
<dbReference type="CDD" id="cd00671">
    <property type="entry name" value="ArgRS_core"/>
    <property type="match status" value="1"/>
</dbReference>
<accession>A0ABX9KKW7</accession>
<evidence type="ECO:0000256" key="9">
    <source>
        <dbReference type="HAMAP-Rule" id="MF_00123"/>
    </source>
</evidence>
<dbReference type="SMART" id="SM00836">
    <property type="entry name" value="DALR_1"/>
    <property type="match status" value="1"/>
</dbReference>
<reference evidence="13 14" key="1">
    <citation type="submission" date="2018-08" db="EMBL/GenBank/DDBJ databases">
        <title>Draft genome sequence of Psychrilyobacter sp. strain SD5 isolated from Black Sea water.</title>
        <authorList>
            <person name="Yadav S."/>
            <person name="Villanueva L."/>
            <person name="Damste J.S.S."/>
        </authorList>
    </citation>
    <scope>NUCLEOTIDE SEQUENCE [LARGE SCALE GENOMIC DNA]</scope>
    <source>
        <strain evidence="13 14">SD5</strain>
    </source>
</reference>
<dbReference type="CDD" id="cd07956">
    <property type="entry name" value="Anticodon_Ia_Arg"/>
    <property type="match status" value="1"/>
</dbReference>
<feature type="domain" description="Arginyl tRNA synthetase N-terminal" evidence="12">
    <location>
        <begin position="6"/>
        <end position="90"/>
    </location>
</feature>
<comment type="catalytic activity">
    <reaction evidence="8 9">
        <text>tRNA(Arg) + L-arginine + ATP = L-arginyl-tRNA(Arg) + AMP + diphosphate</text>
        <dbReference type="Rhea" id="RHEA:20301"/>
        <dbReference type="Rhea" id="RHEA-COMP:9658"/>
        <dbReference type="Rhea" id="RHEA-COMP:9673"/>
        <dbReference type="ChEBI" id="CHEBI:30616"/>
        <dbReference type="ChEBI" id="CHEBI:32682"/>
        <dbReference type="ChEBI" id="CHEBI:33019"/>
        <dbReference type="ChEBI" id="CHEBI:78442"/>
        <dbReference type="ChEBI" id="CHEBI:78513"/>
        <dbReference type="ChEBI" id="CHEBI:456215"/>
        <dbReference type="EC" id="6.1.1.19"/>
    </reaction>
</comment>
<comment type="caution">
    <text evidence="13">The sequence shown here is derived from an EMBL/GenBank/DDBJ whole genome shotgun (WGS) entry which is preliminary data.</text>
</comment>
<dbReference type="RefSeq" id="WP_114640912.1">
    <property type="nucleotide sequence ID" value="NZ_JAACIO010000001.1"/>
</dbReference>
<name>A0ABX9KKW7_9FUSO</name>
<evidence type="ECO:0000313" key="13">
    <source>
        <dbReference type="EMBL" id="REI43192.1"/>
    </source>
</evidence>
<dbReference type="InterPro" id="IPR005148">
    <property type="entry name" value="Arg-tRNA-synth_N"/>
</dbReference>
<evidence type="ECO:0000259" key="12">
    <source>
        <dbReference type="SMART" id="SM01016"/>
    </source>
</evidence>
<protein>
    <recommendedName>
        <fullName evidence="9">Arginine--tRNA ligase</fullName>
        <ecNumber evidence="9">6.1.1.19</ecNumber>
    </recommendedName>
    <alternativeName>
        <fullName evidence="9">Arginyl-tRNA synthetase</fullName>
        <shortName evidence="9">ArgRS</shortName>
    </alternativeName>
</protein>
<dbReference type="GO" id="GO:0004814">
    <property type="term" value="F:arginine-tRNA ligase activity"/>
    <property type="evidence" value="ECO:0007669"/>
    <property type="project" value="UniProtKB-EC"/>
</dbReference>
<dbReference type="Gene3D" id="3.40.50.620">
    <property type="entry name" value="HUPs"/>
    <property type="match status" value="1"/>
</dbReference>
<keyword evidence="6 9" id="KW-0648">Protein biosynthesis</keyword>
<sequence>MLLIEKEIAGIFNKMVENSFEGVEGLKEVDIQPTANDKFGDFQTNFAMMNSKIIGGNPRAIAAKLVEGFFENEIIEKLEIAGPGFINIYLKEEYLGKRINTMTTEKYDFSFLDTHGDVIIDYSSPNIAKRMHIGHLRSTIIGDSIKRIYNHLGYNTVADNHIGDWGTQFGKLIIGYRNWLNKDAYKETPIEELERVYVKFAVESEDNEELNDQARLELKKLHEGDEENHRLWKEFIDVSLNEYNNIYNRLDIEFDTYFGESHYHDIMPGVIEELKEKKIAVESEGAQVVFFPEETKLNPCLVQKGDGAFLYATSDIATVKFRKENYDVNKLIYVTDERQQDHFKQFFAITEMMGWDIEKQHIWFGIMRFADGIFSSRKGNVIKLEELLDEAKRRALEVVEEKNPTLSAEEKDVIAEVVGTGAVKYADLSQNRQSAIIFEWDKILSFEGNTGPYLQYTYARIQSILRKGAEASKNLDENAGVKFIEKAEKALALHMNQFPAAVLKASTTYKPNLITDYLYELAKKFNTFYNACPILNQEDEILYSRLLIADRTAKTLKEGLGLLGMKTVDRM</sequence>
<keyword evidence="2 9" id="KW-0963">Cytoplasm</keyword>
<dbReference type="SMART" id="SM01016">
    <property type="entry name" value="Arg_tRNA_synt_N"/>
    <property type="match status" value="1"/>
</dbReference>
<comment type="subcellular location">
    <subcellularLocation>
        <location evidence="9">Cytoplasm</location>
    </subcellularLocation>
</comment>
<dbReference type="Gene3D" id="3.30.1360.70">
    <property type="entry name" value="Arginyl tRNA synthetase N-terminal domain"/>
    <property type="match status" value="1"/>
</dbReference>
<evidence type="ECO:0000256" key="4">
    <source>
        <dbReference type="ARBA" id="ARBA00022741"/>
    </source>
</evidence>
<evidence type="ECO:0000256" key="5">
    <source>
        <dbReference type="ARBA" id="ARBA00022840"/>
    </source>
</evidence>
<dbReference type="NCBIfam" id="TIGR00456">
    <property type="entry name" value="argS"/>
    <property type="match status" value="1"/>
</dbReference>
<gene>
    <name evidence="9" type="primary">argS</name>
    <name evidence="13" type="ORF">DYH56_00630</name>
</gene>
<evidence type="ECO:0000259" key="11">
    <source>
        <dbReference type="SMART" id="SM00836"/>
    </source>
</evidence>
<evidence type="ECO:0000256" key="3">
    <source>
        <dbReference type="ARBA" id="ARBA00022598"/>
    </source>
</evidence>
<keyword evidence="4 9" id="KW-0547">Nucleotide-binding</keyword>